<dbReference type="SUPFAM" id="SSF161098">
    <property type="entry name" value="MetI-like"/>
    <property type="match status" value="1"/>
</dbReference>
<comment type="similarity">
    <text evidence="6">Belongs to the binding-protein-dependent transport system permease family.</text>
</comment>
<reference evidence="8 9" key="1">
    <citation type="submission" date="2019-03" db="EMBL/GenBank/DDBJ databases">
        <title>Genomic Encyclopedia of Type Strains, Phase IV (KMG-IV): sequencing the most valuable type-strain genomes for metagenomic binning, comparative biology and taxonomic classification.</title>
        <authorList>
            <person name="Goeker M."/>
        </authorList>
    </citation>
    <scope>NUCLEOTIDE SEQUENCE [LARGE SCALE GENOMIC DNA]</scope>
    <source>
        <strain evidence="8 9">DSM 23802</strain>
    </source>
</reference>
<dbReference type="InterPro" id="IPR035906">
    <property type="entry name" value="MetI-like_sf"/>
</dbReference>
<dbReference type="RefSeq" id="WP_132766758.1">
    <property type="nucleotide sequence ID" value="NZ_SMAB01000001.1"/>
</dbReference>
<comment type="subcellular location">
    <subcellularLocation>
        <location evidence="6">Cell membrane</location>
        <topology evidence="6">Multi-pass membrane protein</topology>
    </subcellularLocation>
    <subcellularLocation>
        <location evidence="1">Membrane</location>
        <topology evidence="1">Multi-pass membrane protein</topology>
    </subcellularLocation>
</comment>
<dbReference type="PANTHER" id="PTHR43632:SF1">
    <property type="entry name" value="PERMEASE COMPONENT OF TUNGSTATE ABC TRANSPORTER"/>
    <property type="match status" value="1"/>
</dbReference>
<protein>
    <submittedName>
        <fullName evidence="8">Tungstate transport system permease protein</fullName>
    </submittedName>
</protein>
<dbReference type="GO" id="GO:0055085">
    <property type="term" value="P:transmembrane transport"/>
    <property type="evidence" value="ECO:0007669"/>
    <property type="project" value="InterPro"/>
</dbReference>
<dbReference type="AlphaFoldDB" id="A0A4V6NZ12"/>
<name>A0A4V6NZ12_9BACI</name>
<keyword evidence="2 6" id="KW-0813">Transport</keyword>
<evidence type="ECO:0000256" key="1">
    <source>
        <dbReference type="ARBA" id="ARBA00004141"/>
    </source>
</evidence>
<keyword evidence="4 6" id="KW-1133">Transmembrane helix</keyword>
<evidence type="ECO:0000259" key="7">
    <source>
        <dbReference type="PROSITE" id="PS50928"/>
    </source>
</evidence>
<keyword evidence="9" id="KW-1185">Reference proteome</keyword>
<keyword evidence="5 6" id="KW-0472">Membrane</keyword>
<feature type="transmembrane region" description="Helical" evidence="6">
    <location>
        <begin position="63"/>
        <end position="86"/>
    </location>
</feature>
<feature type="transmembrane region" description="Helical" evidence="6">
    <location>
        <begin position="158"/>
        <end position="184"/>
    </location>
</feature>
<dbReference type="Proteomes" id="UP000295788">
    <property type="component" value="Unassembled WGS sequence"/>
</dbReference>
<sequence>MSIYLQGLERAITLILSGDRELVEITFRSLYVSSTAVIIAGIIGIPIGTWLGTLRPTFWKNLFIRLIYVLMGLPPVLAGLILFLLLSRSGPIAKYVYLLYTPTAMILAQLMLSLPIVIGLVYVVAEEKAPVVIMTAKGLGANRFQTLTTLMKEIRFPAITALVSAFGRVIAEVGAVMLVGGDIAGKTRVLTTSIVIETRKGNFDLAIALGLVLLLVSFMVNSLLFSWQQGGKNR</sequence>
<dbReference type="OrthoDB" id="9781724at2"/>
<organism evidence="8 9">
    <name type="scientific">Tepidibacillus fermentans</name>
    <dbReference type="NCBI Taxonomy" id="1281767"/>
    <lineage>
        <taxon>Bacteria</taxon>
        <taxon>Bacillati</taxon>
        <taxon>Bacillota</taxon>
        <taxon>Bacilli</taxon>
        <taxon>Bacillales</taxon>
        <taxon>Bacillaceae</taxon>
        <taxon>Tepidibacillus</taxon>
    </lineage>
</organism>
<dbReference type="Gene3D" id="1.10.3720.10">
    <property type="entry name" value="MetI-like"/>
    <property type="match status" value="1"/>
</dbReference>
<evidence type="ECO:0000256" key="3">
    <source>
        <dbReference type="ARBA" id="ARBA00022692"/>
    </source>
</evidence>
<feature type="transmembrane region" description="Helical" evidence="6">
    <location>
        <begin position="205"/>
        <end position="227"/>
    </location>
</feature>
<proteinExistence type="inferred from homology"/>
<dbReference type="PANTHER" id="PTHR43632">
    <property type="entry name" value="PERMEASE COMPONENT OF TUNGSTATE ABC TRANSPORTER"/>
    <property type="match status" value="1"/>
</dbReference>
<evidence type="ECO:0000256" key="4">
    <source>
        <dbReference type="ARBA" id="ARBA00022989"/>
    </source>
</evidence>
<feature type="transmembrane region" description="Helical" evidence="6">
    <location>
        <begin position="30"/>
        <end position="51"/>
    </location>
</feature>
<dbReference type="CDD" id="cd06261">
    <property type="entry name" value="TM_PBP2"/>
    <property type="match status" value="1"/>
</dbReference>
<evidence type="ECO:0000256" key="5">
    <source>
        <dbReference type="ARBA" id="ARBA00023136"/>
    </source>
</evidence>
<dbReference type="NCBIfam" id="NF038017">
    <property type="entry name" value="ABC_perm1"/>
    <property type="match status" value="1"/>
</dbReference>
<evidence type="ECO:0000256" key="2">
    <source>
        <dbReference type="ARBA" id="ARBA00022448"/>
    </source>
</evidence>
<dbReference type="InterPro" id="IPR000515">
    <property type="entry name" value="MetI-like"/>
</dbReference>
<feature type="domain" description="ABC transmembrane type-1" evidence="7">
    <location>
        <begin position="26"/>
        <end position="224"/>
    </location>
</feature>
<evidence type="ECO:0000313" key="9">
    <source>
        <dbReference type="Proteomes" id="UP000295788"/>
    </source>
</evidence>
<evidence type="ECO:0000256" key="6">
    <source>
        <dbReference type="RuleBase" id="RU363032"/>
    </source>
</evidence>
<gene>
    <name evidence="8" type="ORF">EDD72_101198</name>
</gene>
<dbReference type="GO" id="GO:0005886">
    <property type="term" value="C:plasma membrane"/>
    <property type="evidence" value="ECO:0007669"/>
    <property type="project" value="UniProtKB-SubCell"/>
</dbReference>
<dbReference type="InterPro" id="IPR049783">
    <property type="entry name" value="ABC_perm_TupB-like"/>
</dbReference>
<feature type="transmembrane region" description="Helical" evidence="6">
    <location>
        <begin position="98"/>
        <end position="125"/>
    </location>
</feature>
<keyword evidence="3 6" id="KW-0812">Transmembrane</keyword>
<evidence type="ECO:0000313" key="8">
    <source>
        <dbReference type="EMBL" id="TCS84529.1"/>
    </source>
</evidence>
<comment type="caution">
    <text evidence="8">The sequence shown here is derived from an EMBL/GenBank/DDBJ whole genome shotgun (WGS) entry which is preliminary data.</text>
</comment>
<dbReference type="PROSITE" id="PS50928">
    <property type="entry name" value="ABC_TM1"/>
    <property type="match status" value="1"/>
</dbReference>
<accession>A0A4V6NZ12</accession>
<dbReference type="EMBL" id="SMAB01000001">
    <property type="protein sequence ID" value="TCS84529.1"/>
    <property type="molecule type" value="Genomic_DNA"/>
</dbReference>
<dbReference type="Pfam" id="PF00528">
    <property type="entry name" value="BPD_transp_1"/>
    <property type="match status" value="1"/>
</dbReference>